<sequence length="577" mass="64990">MPDLLDLPNELLLRVVSTLPRSQDVAAVAATCKLLNHVASGELYENIRLQISGPGHRKDLGVIVKLASSVFVGDPVLRNSTKTISITIPDVFTRYLPRLAPPEIQNMISAAGSEEMMKRWCVKTSDQRANLRGGHIWAYLALLLHACRNIRSLRLDGNFFVMLDFWQTDLDAFEKLETVELLISRAPSIPRPPPSAVVIAGLSHIPNLKTLRLTASGDWISSLRPVRRSLCRTHYPPFAHLTALALWKCELRMLAIRALLGHMPRLVSLEIDLLFALDPNRQRFVLKWCLIDMRRLRKAILGTGLGGDLRKYRKEGLHCSSTLEHLKISVDFACKSYKTSPNRLDYDNQVLPEQAEEQHGWDDSDSDGSSEGEDDDDDDDDDDEEDDNENESEGEGEEGFEIRRYGSVCRVIECPPNPRGTCTCTTWEINRLGSLKGLKKLKTLEIEPMLLFGYPRSAPIPGHDETGPRQPFRWTPLDTLLPDTLEEFRIANGPVRWVLFQGDQDFSKWPGVGADLGDLFDIFLSYKEGGGSLPNLRKVVHMVRASPRPSGDLSWNEQQTRLKDMLKGLGVDYEYPC</sequence>
<dbReference type="AlphaFoldDB" id="A0A1J9RU40"/>
<evidence type="ECO:0000313" key="4">
    <source>
        <dbReference type="Proteomes" id="UP000183809"/>
    </source>
</evidence>
<dbReference type="GeneID" id="31016275"/>
<dbReference type="EMBL" id="MNUE01000043">
    <property type="protein sequence ID" value="OJD31943.1"/>
    <property type="molecule type" value="Genomic_DNA"/>
</dbReference>
<name>A0A1J9RU40_9PEZI</name>
<feature type="compositionally biased region" description="Acidic residues" evidence="1">
    <location>
        <begin position="363"/>
        <end position="399"/>
    </location>
</feature>
<evidence type="ECO:0000256" key="1">
    <source>
        <dbReference type="SAM" id="MobiDB-lite"/>
    </source>
</evidence>
<dbReference type="InterPro" id="IPR001810">
    <property type="entry name" value="F-box_dom"/>
</dbReference>
<dbReference type="RefSeq" id="XP_020128203.1">
    <property type="nucleotide sequence ID" value="XM_020276014.1"/>
</dbReference>
<accession>A0A1J9RU40</accession>
<dbReference type="SUPFAM" id="SSF81383">
    <property type="entry name" value="F-box domain"/>
    <property type="match status" value="1"/>
</dbReference>
<protein>
    <recommendedName>
        <fullName evidence="2">F-box domain-containing protein</fullName>
    </recommendedName>
</protein>
<dbReference type="InterPro" id="IPR036047">
    <property type="entry name" value="F-box-like_dom_sf"/>
</dbReference>
<dbReference type="InterPro" id="IPR032675">
    <property type="entry name" value="LRR_dom_sf"/>
</dbReference>
<dbReference type="Proteomes" id="UP000183809">
    <property type="component" value="Unassembled WGS sequence"/>
</dbReference>
<evidence type="ECO:0000259" key="2">
    <source>
        <dbReference type="Pfam" id="PF12937"/>
    </source>
</evidence>
<dbReference type="SUPFAM" id="SSF52047">
    <property type="entry name" value="RNI-like"/>
    <property type="match status" value="1"/>
</dbReference>
<feature type="region of interest" description="Disordered" evidence="1">
    <location>
        <begin position="354"/>
        <end position="399"/>
    </location>
</feature>
<reference evidence="3 4" key="1">
    <citation type="submission" date="2016-10" db="EMBL/GenBank/DDBJ databases">
        <title>Proteomics and genomics reveal pathogen-plant mechanisms compatible with a hemibiotrophic lifestyle of Diplodia corticola.</title>
        <authorList>
            <person name="Fernandes I."/>
            <person name="De Jonge R."/>
            <person name="Van De Peer Y."/>
            <person name="Devreese B."/>
            <person name="Alves A."/>
            <person name="Esteves A.C."/>
        </authorList>
    </citation>
    <scope>NUCLEOTIDE SEQUENCE [LARGE SCALE GENOMIC DNA]</scope>
    <source>
        <strain evidence="3 4">CBS 112549</strain>
    </source>
</reference>
<dbReference type="Pfam" id="PF12937">
    <property type="entry name" value="F-box-like"/>
    <property type="match status" value="1"/>
</dbReference>
<gene>
    <name evidence="3" type="ORF">BKCO1_4300057</name>
</gene>
<keyword evidence="4" id="KW-1185">Reference proteome</keyword>
<comment type="caution">
    <text evidence="3">The sequence shown here is derived from an EMBL/GenBank/DDBJ whole genome shotgun (WGS) entry which is preliminary data.</text>
</comment>
<dbReference type="OrthoDB" id="10462840at2759"/>
<dbReference type="Gene3D" id="3.80.10.10">
    <property type="entry name" value="Ribonuclease Inhibitor"/>
    <property type="match status" value="1"/>
</dbReference>
<organism evidence="3 4">
    <name type="scientific">Diplodia corticola</name>
    <dbReference type="NCBI Taxonomy" id="236234"/>
    <lineage>
        <taxon>Eukaryota</taxon>
        <taxon>Fungi</taxon>
        <taxon>Dikarya</taxon>
        <taxon>Ascomycota</taxon>
        <taxon>Pezizomycotina</taxon>
        <taxon>Dothideomycetes</taxon>
        <taxon>Dothideomycetes incertae sedis</taxon>
        <taxon>Botryosphaeriales</taxon>
        <taxon>Botryosphaeriaceae</taxon>
        <taxon>Diplodia</taxon>
    </lineage>
</organism>
<feature type="domain" description="F-box" evidence="2">
    <location>
        <begin position="5"/>
        <end position="49"/>
    </location>
</feature>
<proteinExistence type="predicted"/>
<evidence type="ECO:0000313" key="3">
    <source>
        <dbReference type="EMBL" id="OJD31943.1"/>
    </source>
</evidence>